<evidence type="ECO:0000256" key="5">
    <source>
        <dbReference type="ARBA" id="ARBA00022679"/>
    </source>
</evidence>
<feature type="binding site" evidence="12">
    <location>
        <position position="365"/>
    </location>
    <ligand>
        <name>Zn(2+)</name>
        <dbReference type="ChEBI" id="CHEBI:29105"/>
    </ligand>
</feature>
<dbReference type="InterPro" id="IPR050134">
    <property type="entry name" value="NAD-dep_sirtuin_deacylases"/>
</dbReference>
<keyword evidence="4" id="KW-0678">Repressor</keyword>
<dbReference type="OrthoDB" id="420264at2759"/>
<reference evidence="15" key="2">
    <citation type="journal article" name="BMC Genomics">
        <title>New genome assemblies reveal patterns of domestication and adaptation across Brettanomyces (Dekkera) species.</title>
        <authorList>
            <person name="Roach M.J."/>
            <person name="Borneman A.R."/>
        </authorList>
    </citation>
    <scope>NUCLEOTIDE SEQUENCE</scope>
    <source>
        <strain evidence="15">UCD 2041</strain>
    </source>
</reference>
<name>A0A871R5T1_DEKBR</name>
<protein>
    <recommendedName>
        <fullName evidence="14">Deacetylase sirtuin-type domain-containing protein</fullName>
    </recommendedName>
</protein>
<dbReference type="SUPFAM" id="SSF52467">
    <property type="entry name" value="DHS-like NAD/FAD-binding domain"/>
    <property type="match status" value="1"/>
</dbReference>
<dbReference type="GO" id="GO:0046970">
    <property type="term" value="F:histone H4K16 deacetylase activity, NAD-dependent"/>
    <property type="evidence" value="ECO:0007669"/>
    <property type="project" value="TreeGrafter"/>
</dbReference>
<feature type="binding site" evidence="12">
    <location>
        <position position="368"/>
    </location>
    <ligand>
        <name>Zn(2+)</name>
        <dbReference type="ChEBI" id="CHEBI:29105"/>
    </ligand>
</feature>
<feature type="domain" description="Deacetylase sirtuin-type" evidence="14">
    <location>
        <begin position="230"/>
        <end position="515"/>
    </location>
</feature>
<evidence type="ECO:0000313" key="16">
    <source>
        <dbReference type="Proteomes" id="UP000663131"/>
    </source>
</evidence>
<dbReference type="PANTHER" id="PTHR11085:SF9">
    <property type="entry name" value="NAD-DEPENDENT PROTEIN DEACETYLASE SIRTUIN-1"/>
    <property type="match status" value="1"/>
</dbReference>
<dbReference type="AlphaFoldDB" id="A0A871R5T1"/>
<sequence>MDPVNTSLNIDSSLTPTRVPGPSNEIVRDELPKNNKRGLSDGDELPEANPIKIMKFPTSDNEDDASFTSKDAPGDVSEEYDQEKIEQMNNEMGKTEVVDVEDESSDDGMDDSDESGLREMKFESPDLNENGHNRLWELNPMPSLQSIKITKNRCTEARAYLKTEGYMKFLDKFVPSDPTADDIITLAKLLGYVPNDVEKLRKSKNPEDFMHRCIVYLREAINRVLRSRTRLPNFHTLNDVCNALQKARHILVLTGAGISTSLGIPDFRSSTGFYSRMKYLGLDDPQDVFSVDLFRQDPSIFYSIAHLILPPDKACTPLHAFIKLLQDKGKLLRNYTQNIDNLEANAGVRPENLVQCHGSFATASCFTCNYKVPGEVLYPNLRAQEIAYCPFCAVERKALVQKYEKMEDEGSYSRRFEEINSFGVMKPDITFFGEDLPDRYHNFIKEDVKKCDLLLCIGTSLKVAPVSEIVNKVPNDVPQILINRDPIDHCEFDVELLGYCDQAITWLCNEKLHWKIDHPKFEEIIGSKLKMEVLDETFGSYKITDMPQREKENGYDQSVKHKDIYDRDGTKQKADKKSVTQPGDESDQHTNQRTIIV</sequence>
<proteinExistence type="inferred from homology"/>
<dbReference type="Pfam" id="PF04574">
    <property type="entry name" value="DUF592"/>
    <property type="match status" value="1"/>
</dbReference>
<comment type="subcellular location">
    <subcellularLocation>
        <location evidence="2">Nucleus</location>
    </subcellularLocation>
</comment>
<dbReference type="Proteomes" id="UP000663131">
    <property type="component" value="Chromosome 7"/>
</dbReference>
<dbReference type="KEGG" id="bbrx:BRETT_004786"/>
<evidence type="ECO:0000256" key="12">
    <source>
        <dbReference type="PROSITE-ProRule" id="PRU00236"/>
    </source>
</evidence>
<dbReference type="InterPro" id="IPR007654">
    <property type="entry name" value="NAD-dep_histone_deAcase_SIR2_N"/>
</dbReference>
<keyword evidence="10" id="KW-0804">Transcription</keyword>
<dbReference type="Gene3D" id="3.30.1600.10">
    <property type="entry name" value="SIR2/SIRT2 'Small Domain"/>
    <property type="match status" value="1"/>
</dbReference>
<dbReference type="InterPro" id="IPR029035">
    <property type="entry name" value="DHS-like_NAD/FAD-binding_dom"/>
</dbReference>
<dbReference type="Pfam" id="PF02146">
    <property type="entry name" value="SIR2"/>
    <property type="match status" value="1"/>
</dbReference>
<evidence type="ECO:0000256" key="6">
    <source>
        <dbReference type="ARBA" id="ARBA00022723"/>
    </source>
</evidence>
<dbReference type="InterPro" id="IPR003000">
    <property type="entry name" value="Sirtuin"/>
</dbReference>
<comment type="similarity">
    <text evidence="3">Belongs to the sirtuin family. Class I subfamily.</text>
</comment>
<dbReference type="GeneID" id="64576709"/>
<keyword evidence="11" id="KW-0539">Nucleus</keyword>
<gene>
    <name evidence="15" type="ORF">BRETT_004786</name>
</gene>
<feature type="binding site" evidence="12">
    <location>
        <position position="389"/>
    </location>
    <ligand>
        <name>Zn(2+)</name>
        <dbReference type="ChEBI" id="CHEBI:29105"/>
    </ligand>
</feature>
<evidence type="ECO:0000313" key="15">
    <source>
        <dbReference type="EMBL" id="QOU20134.1"/>
    </source>
</evidence>
<accession>A0A871R5T1</accession>
<keyword evidence="9" id="KW-0520">NAD</keyword>
<keyword evidence="8" id="KW-0805">Transcription regulation</keyword>
<evidence type="ECO:0000256" key="10">
    <source>
        <dbReference type="ARBA" id="ARBA00023163"/>
    </source>
</evidence>
<dbReference type="EMBL" id="CP063135">
    <property type="protein sequence ID" value="QOU20134.1"/>
    <property type="molecule type" value="Genomic_DNA"/>
</dbReference>
<dbReference type="InterPro" id="IPR026591">
    <property type="entry name" value="Sirtuin_cat_small_dom_sf"/>
</dbReference>
<dbReference type="GO" id="GO:0046872">
    <property type="term" value="F:metal ion binding"/>
    <property type="evidence" value="ECO:0007669"/>
    <property type="project" value="UniProtKB-KW"/>
</dbReference>
<evidence type="ECO:0000256" key="13">
    <source>
        <dbReference type="SAM" id="MobiDB-lite"/>
    </source>
</evidence>
<organism evidence="15 16">
    <name type="scientific">Dekkera bruxellensis</name>
    <name type="common">Brettanomyces custersii</name>
    <dbReference type="NCBI Taxonomy" id="5007"/>
    <lineage>
        <taxon>Eukaryota</taxon>
        <taxon>Fungi</taxon>
        <taxon>Dikarya</taxon>
        <taxon>Ascomycota</taxon>
        <taxon>Saccharomycotina</taxon>
        <taxon>Pichiomycetes</taxon>
        <taxon>Pichiales</taxon>
        <taxon>Pichiaceae</taxon>
        <taxon>Brettanomyces</taxon>
    </lineage>
</organism>
<evidence type="ECO:0000256" key="9">
    <source>
        <dbReference type="ARBA" id="ARBA00023027"/>
    </source>
</evidence>
<evidence type="ECO:0000256" key="3">
    <source>
        <dbReference type="ARBA" id="ARBA00006924"/>
    </source>
</evidence>
<feature type="region of interest" description="Disordered" evidence="13">
    <location>
        <begin position="1"/>
        <end position="81"/>
    </location>
</feature>
<evidence type="ECO:0000259" key="14">
    <source>
        <dbReference type="PROSITE" id="PS50305"/>
    </source>
</evidence>
<keyword evidence="5" id="KW-0808">Transferase</keyword>
<feature type="compositionally biased region" description="Polar residues" evidence="13">
    <location>
        <begin position="579"/>
        <end position="597"/>
    </location>
</feature>
<dbReference type="PANTHER" id="PTHR11085">
    <property type="entry name" value="NAD-DEPENDENT PROTEIN DEACYLASE SIRTUIN-5, MITOCHONDRIAL-RELATED"/>
    <property type="match status" value="1"/>
</dbReference>
<dbReference type="GO" id="GO:0070403">
    <property type="term" value="F:NAD+ binding"/>
    <property type="evidence" value="ECO:0007669"/>
    <property type="project" value="InterPro"/>
</dbReference>
<dbReference type="PROSITE" id="PS50305">
    <property type="entry name" value="SIRTUIN"/>
    <property type="match status" value="1"/>
</dbReference>
<evidence type="ECO:0000256" key="11">
    <source>
        <dbReference type="ARBA" id="ARBA00023242"/>
    </source>
</evidence>
<feature type="compositionally biased region" description="Basic and acidic residues" evidence="13">
    <location>
        <begin position="547"/>
        <end position="578"/>
    </location>
</feature>
<evidence type="ECO:0000256" key="1">
    <source>
        <dbReference type="ARBA" id="ARBA00001947"/>
    </source>
</evidence>
<evidence type="ECO:0000256" key="7">
    <source>
        <dbReference type="ARBA" id="ARBA00022833"/>
    </source>
</evidence>
<evidence type="ECO:0000256" key="8">
    <source>
        <dbReference type="ARBA" id="ARBA00023015"/>
    </source>
</evidence>
<evidence type="ECO:0000256" key="4">
    <source>
        <dbReference type="ARBA" id="ARBA00022491"/>
    </source>
</evidence>
<reference evidence="15" key="1">
    <citation type="submission" date="2020-10" db="EMBL/GenBank/DDBJ databases">
        <authorList>
            <person name="Palmer J.M."/>
        </authorList>
    </citation>
    <scope>NUCLEOTIDE SEQUENCE</scope>
    <source>
        <strain evidence="15">UCD 2041</strain>
    </source>
</reference>
<feature type="active site" description="Proton acceptor" evidence="12">
    <location>
        <position position="357"/>
    </location>
</feature>
<feature type="region of interest" description="Disordered" evidence="13">
    <location>
        <begin position="545"/>
        <end position="597"/>
    </location>
</feature>
<dbReference type="Gene3D" id="1.20.120.1710">
    <property type="match status" value="1"/>
</dbReference>
<keyword evidence="7 12" id="KW-0862">Zinc</keyword>
<dbReference type="Gene3D" id="3.40.50.1220">
    <property type="entry name" value="TPP-binding domain"/>
    <property type="match status" value="1"/>
</dbReference>
<dbReference type="InterPro" id="IPR026590">
    <property type="entry name" value="Ssirtuin_cat_dom"/>
</dbReference>
<dbReference type="GO" id="GO:0005634">
    <property type="term" value="C:nucleus"/>
    <property type="evidence" value="ECO:0007669"/>
    <property type="project" value="UniProtKB-SubCell"/>
</dbReference>
<feature type="binding site" evidence="12">
    <location>
        <position position="392"/>
    </location>
    <ligand>
        <name>Zn(2+)</name>
        <dbReference type="ChEBI" id="CHEBI:29105"/>
    </ligand>
</feature>
<keyword evidence="6 12" id="KW-0479">Metal-binding</keyword>
<comment type="cofactor">
    <cofactor evidence="1">
        <name>Zn(2+)</name>
        <dbReference type="ChEBI" id="CHEBI:29105"/>
    </cofactor>
</comment>
<dbReference type="RefSeq" id="XP_041136627.1">
    <property type="nucleotide sequence ID" value="XM_041283275.1"/>
</dbReference>
<feature type="compositionally biased region" description="Polar residues" evidence="13">
    <location>
        <begin position="1"/>
        <end position="16"/>
    </location>
</feature>
<evidence type="ECO:0000256" key="2">
    <source>
        <dbReference type="ARBA" id="ARBA00004123"/>
    </source>
</evidence>